<dbReference type="GO" id="GO:0005737">
    <property type="term" value="C:cytoplasm"/>
    <property type="evidence" value="ECO:0007669"/>
    <property type="project" value="TreeGrafter"/>
</dbReference>
<dbReference type="PROSITE" id="PS50225">
    <property type="entry name" value="SOCS"/>
    <property type="match status" value="1"/>
</dbReference>
<dbReference type="Gene3D" id="1.10.750.20">
    <property type="entry name" value="SOCS box"/>
    <property type="match status" value="1"/>
</dbReference>
<evidence type="ECO:0000256" key="3">
    <source>
        <dbReference type="PROSITE-ProRule" id="PRU00023"/>
    </source>
</evidence>
<feature type="repeat" description="ANK" evidence="3">
    <location>
        <begin position="110"/>
        <end position="142"/>
    </location>
</feature>
<name>A0A9P0HYH2_SPOLI</name>
<feature type="repeat" description="ANK" evidence="3">
    <location>
        <begin position="143"/>
        <end position="175"/>
    </location>
</feature>
<dbReference type="AlphaFoldDB" id="A0A9P0HYH2"/>
<dbReference type="InterPro" id="IPR036036">
    <property type="entry name" value="SOCS_box-like_dom_sf"/>
</dbReference>
<sequence>MDFSSLNPATSNALNLAARINDVKNVERLLQKINPNCVDNRGWTCLHEAAYHDSYDSLLLILKNPRCRRSAETHEGHTALYLACKNNCSLKTVKAILNSVHDIANYGSTEGVTPLHIASSQGNVELIELLIEYGAIMDVQDFDGDTPLHDAVLAMQNEAVLTLVYAGADPQIQNDSGGYTPFHLACCRGNFPAIKTLFPFMSNINQQTSSGDSPLTLSVQGLNDDVVYFLLEHGADPLIENKNEERAVDIALNIATSPKVFKLLLSITDKCVLNRKIIYNACKPHIFNCEILETLLTSDLGPEFYCYYEPYDQKLDIYNKQKSIYKTHAPLNAYLNICEYIYKKYPNKFRKFFYLLLMKGMDVNAPDVSVCPPLVHAHLVTTSSFREVFTILVEQGCNVDYNSTLGWSTNYRYPDAFYTSLTFLPLTLPMLLKYSIICEPADILEQVRLKGELSLIPPQVRKELLHMINKKKTVLKVQALPFHIYSLKHISRLKIRETIRNIEGGITSTQQFFSILDSLPLPKVMKNYIRYCE</sequence>
<gene>
    <name evidence="5" type="ORF">SPLIT_LOCUS2191</name>
</gene>
<dbReference type="SUPFAM" id="SSF158235">
    <property type="entry name" value="SOCS box-like"/>
    <property type="match status" value="1"/>
</dbReference>
<evidence type="ECO:0000259" key="4">
    <source>
        <dbReference type="PROSITE" id="PS50225"/>
    </source>
</evidence>
<keyword evidence="6" id="KW-1185">Reference proteome</keyword>
<feature type="domain" description="SOCS box" evidence="4">
    <location>
        <begin position="474"/>
        <end position="533"/>
    </location>
</feature>
<evidence type="ECO:0000313" key="6">
    <source>
        <dbReference type="Proteomes" id="UP001153321"/>
    </source>
</evidence>
<reference evidence="5" key="1">
    <citation type="submission" date="2022-02" db="EMBL/GenBank/DDBJ databases">
        <authorList>
            <person name="King R."/>
        </authorList>
    </citation>
    <scope>NUCLEOTIDE SEQUENCE</scope>
</reference>
<evidence type="ECO:0000313" key="5">
    <source>
        <dbReference type="EMBL" id="CAH1636829.1"/>
    </source>
</evidence>
<organism evidence="5 6">
    <name type="scientific">Spodoptera littoralis</name>
    <name type="common">Egyptian cotton leafworm</name>
    <dbReference type="NCBI Taxonomy" id="7109"/>
    <lineage>
        <taxon>Eukaryota</taxon>
        <taxon>Metazoa</taxon>
        <taxon>Ecdysozoa</taxon>
        <taxon>Arthropoda</taxon>
        <taxon>Hexapoda</taxon>
        <taxon>Insecta</taxon>
        <taxon>Pterygota</taxon>
        <taxon>Neoptera</taxon>
        <taxon>Endopterygota</taxon>
        <taxon>Lepidoptera</taxon>
        <taxon>Glossata</taxon>
        <taxon>Ditrysia</taxon>
        <taxon>Noctuoidea</taxon>
        <taxon>Noctuidae</taxon>
        <taxon>Amphipyrinae</taxon>
        <taxon>Spodoptera</taxon>
    </lineage>
</organism>
<proteinExistence type="predicted"/>
<dbReference type="SUPFAM" id="SSF48403">
    <property type="entry name" value="Ankyrin repeat"/>
    <property type="match status" value="1"/>
</dbReference>
<dbReference type="CDD" id="cd03587">
    <property type="entry name" value="SOCS"/>
    <property type="match status" value="1"/>
</dbReference>
<dbReference type="PRINTS" id="PR01415">
    <property type="entry name" value="ANKYRIN"/>
</dbReference>
<dbReference type="EMBL" id="LR824545">
    <property type="protein sequence ID" value="CAH1636829.1"/>
    <property type="molecule type" value="Genomic_DNA"/>
</dbReference>
<dbReference type="PROSITE" id="PS50088">
    <property type="entry name" value="ANK_REPEAT"/>
    <property type="match status" value="4"/>
</dbReference>
<keyword evidence="2 3" id="KW-0040">ANK repeat</keyword>
<dbReference type="Pfam" id="PF00023">
    <property type="entry name" value="Ank"/>
    <property type="match status" value="2"/>
</dbReference>
<dbReference type="PANTHER" id="PTHR24198:SF165">
    <property type="entry name" value="ANKYRIN REPEAT-CONTAINING PROTEIN-RELATED"/>
    <property type="match status" value="1"/>
</dbReference>
<dbReference type="SMART" id="SM00248">
    <property type="entry name" value="ANK"/>
    <property type="match status" value="7"/>
</dbReference>
<dbReference type="Pfam" id="PF13637">
    <property type="entry name" value="Ank_4"/>
    <property type="match status" value="1"/>
</dbReference>
<dbReference type="SMART" id="SM00969">
    <property type="entry name" value="SOCS_box"/>
    <property type="match status" value="1"/>
</dbReference>
<dbReference type="InterPro" id="IPR001496">
    <property type="entry name" value="SOCS_box"/>
</dbReference>
<evidence type="ECO:0000256" key="1">
    <source>
        <dbReference type="ARBA" id="ARBA00022737"/>
    </source>
</evidence>
<dbReference type="InterPro" id="IPR036770">
    <property type="entry name" value="Ankyrin_rpt-contain_sf"/>
</dbReference>
<keyword evidence="1" id="KW-0677">Repeat</keyword>
<feature type="repeat" description="ANK" evidence="3">
    <location>
        <begin position="177"/>
        <end position="209"/>
    </location>
</feature>
<dbReference type="InterPro" id="IPR002110">
    <property type="entry name" value="Ankyrin_rpt"/>
</dbReference>
<protein>
    <recommendedName>
        <fullName evidence="4">SOCS box domain-containing protein</fullName>
    </recommendedName>
</protein>
<dbReference type="PANTHER" id="PTHR24198">
    <property type="entry name" value="ANKYRIN REPEAT AND PROTEIN KINASE DOMAIN-CONTAINING PROTEIN"/>
    <property type="match status" value="1"/>
</dbReference>
<evidence type="ECO:0000256" key="2">
    <source>
        <dbReference type="ARBA" id="ARBA00023043"/>
    </source>
</evidence>
<feature type="repeat" description="ANK" evidence="3">
    <location>
        <begin position="210"/>
        <end position="242"/>
    </location>
</feature>
<dbReference type="Pfam" id="PF12796">
    <property type="entry name" value="Ank_2"/>
    <property type="match status" value="1"/>
</dbReference>
<dbReference type="Proteomes" id="UP001153321">
    <property type="component" value="Chromosome 14"/>
</dbReference>
<dbReference type="Gene3D" id="1.25.40.20">
    <property type="entry name" value="Ankyrin repeat-containing domain"/>
    <property type="match status" value="3"/>
</dbReference>
<accession>A0A9P0HYH2</accession>
<dbReference type="Pfam" id="PF07525">
    <property type="entry name" value="SOCS_box"/>
    <property type="match status" value="1"/>
</dbReference>
<dbReference type="PROSITE" id="PS50297">
    <property type="entry name" value="ANK_REP_REGION"/>
    <property type="match status" value="3"/>
</dbReference>
<dbReference type="GO" id="GO:0035556">
    <property type="term" value="P:intracellular signal transduction"/>
    <property type="evidence" value="ECO:0007669"/>
    <property type="project" value="InterPro"/>
</dbReference>